<keyword evidence="2" id="KW-1185">Reference proteome</keyword>
<accession>A0ACB9YU71</accession>
<organism evidence="1 2">
    <name type="scientific">Hypoxylon rubiginosum</name>
    <dbReference type="NCBI Taxonomy" id="110542"/>
    <lineage>
        <taxon>Eukaryota</taxon>
        <taxon>Fungi</taxon>
        <taxon>Dikarya</taxon>
        <taxon>Ascomycota</taxon>
        <taxon>Pezizomycotina</taxon>
        <taxon>Sordariomycetes</taxon>
        <taxon>Xylariomycetidae</taxon>
        <taxon>Xylariales</taxon>
        <taxon>Hypoxylaceae</taxon>
        <taxon>Hypoxylon</taxon>
    </lineage>
</organism>
<dbReference type="Proteomes" id="UP001497700">
    <property type="component" value="Unassembled WGS sequence"/>
</dbReference>
<reference evidence="1 2" key="1">
    <citation type="journal article" date="2022" name="New Phytol.">
        <title>Ecological generalism drives hyperdiversity of secondary metabolite gene clusters in xylarialean endophytes.</title>
        <authorList>
            <person name="Franco M.E.E."/>
            <person name="Wisecaver J.H."/>
            <person name="Arnold A.E."/>
            <person name="Ju Y.M."/>
            <person name="Slot J.C."/>
            <person name="Ahrendt S."/>
            <person name="Moore L.P."/>
            <person name="Eastman K.E."/>
            <person name="Scott K."/>
            <person name="Konkel Z."/>
            <person name="Mondo S.J."/>
            <person name="Kuo A."/>
            <person name="Hayes R.D."/>
            <person name="Haridas S."/>
            <person name="Andreopoulos B."/>
            <person name="Riley R."/>
            <person name="LaButti K."/>
            <person name="Pangilinan J."/>
            <person name="Lipzen A."/>
            <person name="Amirebrahimi M."/>
            <person name="Yan J."/>
            <person name="Adam C."/>
            <person name="Keymanesh K."/>
            <person name="Ng V."/>
            <person name="Louie K."/>
            <person name="Northen T."/>
            <person name="Drula E."/>
            <person name="Henrissat B."/>
            <person name="Hsieh H.M."/>
            <person name="Youens-Clark K."/>
            <person name="Lutzoni F."/>
            <person name="Miadlikowska J."/>
            <person name="Eastwood D.C."/>
            <person name="Hamelin R.C."/>
            <person name="Grigoriev I.V."/>
            <person name="U'Ren J.M."/>
        </authorList>
    </citation>
    <scope>NUCLEOTIDE SEQUENCE [LARGE SCALE GENOMIC DNA]</scope>
    <source>
        <strain evidence="1 2">CBS 119005</strain>
    </source>
</reference>
<name>A0ACB9YU71_9PEZI</name>
<dbReference type="EMBL" id="MU393524">
    <property type="protein sequence ID" value="KAI4862498.1"/>
    <property type="molecule type" value="Genomic_DNA"/>
</dbReference>
<evidence type="ECO:0000313" key="1">
    <source>
        <dbReference type="EMBL" id="KAI4862498.1"/>
    </source>
</evidence>
<evidence type="ECO:0000313" key="2">
    <source>
        <dbReference type="Proteomes" id="UP001497700"/>
    </source>
</evidence>
<proteinExistence type="predicted"/>
<gene>
    <name evidence="1" type="ORF">F4820DRAFT_450887</name>
</gene>
<sequence length="188" mass="20176">MYRQKMLASLLAILAAAQGLTVPEGDGVWALGVDTNGGEYHELIQPLDSSVVDKIKRGVAEAGHEIERRVSWPGGSSATCGPVTETAPLLDWNIATAHFETSCSSSTGHLKGDDNHRAVVAKSGDITVYMCTYSKKGNPCNIDEWHDARSQVENTCQSGGSDAKQSGWFSVPKWSKSYGWQATDDVCG</sequence>
<comment type="caution">
    <text evidence="1">The sequence shown here is derived from an EMBL/GenBank/DDBJ whole genome shotgun (WGS) entry which is preliminary data.</text>
</comment>
<protein>
    <submittedName>
        <fullName evidence="1">Uncharacterized protein</fullName>
    </submittedName>
</protein>